<feature type="transmembrane region" description="Helical" evidence="2">
    <location>
        <begin position="238"/>
        <end position="259"/>
    </location>
</feature>
<evidence type="ECO:0000256" key="1">
    <source>
        <dbReference type="SAM" id="MobiDB-lite"/>
    </source>
</evidence>
<feature type="transmembrane region" description="Helical" evidence="2">
    <location>
        <begin position="279"/>
        <end position="300"/>
    </location>
</feature>
<dbReference type="Proteomes" id="UP001304071">
    <property type="component" value="Chromosome 2"/>
</dbReference>
<protein>
    <submittedName>
        <fullName evidence="3">Uncharacterized protein</fullName>
    </submittedName>
</protein>
<feature type="transmembrane region" description="Helical" evidence="2">
    <location>
        <begin position="392"/>
        <end position="416"/>
    </location>
</feature>
<evidence type="ECO:0000256" key="2">
    <source>
        <dbReference type="SAM" id="Phobius"/>
    </source>
</evidence>
<name>A0ABZ0QGW0_9VIBR</name>
<feature type="transmembrane region" description="Helical" evidence="2">
    <location>
        <begin position="197"/>
        <end position="217"/>
    </location>
</feature>
<keyword evidence="2" id="KW-1133">Transmembrane helix</keyword>
<evidence type="ECO:0000313" key="3">
    <source>
        <dbReference type="EMBL" id="WPC75749.1"/>
    </source>
</evidence>
<feature type="transmembrane region" description="Helical" evidence="2">
    <location>
        <begin position="49"/>
        <end position="70"/>
    </location>
</feature>
<evidence type="ECO:0000313" key="4">
    <source>
        <dbReference type="Proteomes" id="UP001304071"/>
    </source>
</evidence>
<gene>
    <name evidence="3" type="ORF">R8Z52_22785</name>
</gene>
<organism evidence="3 4">
    <name type="scientific">Vibrio porteresiae DSM 19223</name>
    <dbReference type="NCBI Taxonomy" id="1123496"/>
    <lineage>
        <taxon>Bacteria</taxon>
        <taxon>Pseudomonadati</taxon>
        <taxon>Pseudomonadota</taxon>
        <taxon>Gammaproteobacteria</taxon>
        <taxon>Vibrionales</taxon>
        <taxon>Vibrionaceae</taxon>
        <taxon>Vibrio</taxon>
    </lineage>
</organism>
<keyword evidence="2" id="KW-0812">Transmembrane</keyword>
<feature type="transmembrane region" description="Helical" evidence="2">
    <location>
        <begin position="451"/>
        <end position="470"/>
    </location>
</feature>
<feature type="region of interest" description="Disordered" evidence="1">
    <location>
        <begin position="601"/>
        <end position="632"/>
    </location>
</feature>
<reference evidence="3 4" key="1">
    <citation type="submission" date="2023-11" db="EMBL/GenBank/DDBJ databases">
        <title>Plant-associative lifestyle of Vibrio porteresiae and its evolutionary dynamics.</title>
        <authorList>
            <person name="Rameshkumar N."/>
            <person name="Kirti K."/>
        </authorList>
    </citation>
    <scope>NUCLEOTIDE SEQUENCE [LARGE SCALE GENOMIC DNA]</scope>
    <source>
        <strain evidence="3 4">MSSRF30</strain>
    </source>
</reference>
<dbReference type="EMBL" id="CP138204">
    <property type="protein sequence ID" value="WPC75749.1"/>
    <property type="molecule type" value="Genomic_DNA"/>
</dbReference>
<feature type="transmembrane region" description="Helical" evidence="2">
    <location>
        <begin position="159"/>
        <end position="185"/>
    </location>
</feature>
<accession>A0ABZ0QGW0</accession>
<keyword evidence="4" id="KW-1185">Reference proteome</keyword>
<dbReference type="RefSeq" id="WP_261897725.1">
    <property type="nucleotide sequence ID" value="NZ_AP024896.1"/>
</dbReference>
<keyword evidence="2" id="KW-0472">Membrane</keyword>
<proteinExistence type="predicted"/>
<feature type="transmembrane region" description="Helical" evidence="2">
    <location>
        <begin position="21"/>
        <end position="43"/>
    </location>
</feature>
<sequence length="632" mass="69865">MAFDYGSINLGIKNPFKKEGLINTIGGVLVAFIGVYLLVQAASSVKQDILAGWVFALFGLGILVSGIWTLSGGVSAMLRYFVGRNHPTSLAKNFSESQSQTSAQEANYVAYQGSELTEMLMGRKNTTFVEPQGIIARLLHSLVPRLTFMPYMIRNQAQYLFAAWVKTALIFVVYALVAFVTLAGFAGEIGQTIFPVYSVFVVLHLLKTWLGAGRFMATQREVEKGVDGLSVLDVAKTIAAAIVIPTLIGLGLQWLFVLLGISSDKVQSSVHDWLNLHPLWFMLMTLVGGALVTAVNILLLKKRLAFGDAVAEVSELRENWQESIHPNEIFINLDNLVMANRRYQEAPNRVYKMLEPALNEQVDGKGSFRGEMTQEVQPRIHSMDLGKAYDQIRLCSVIIGRVLFIVAALVTVWLAYSVIDAYHAAQTASDANARHAAAQVWNVLGKEHVSGLIQLIVSGLLLRAFAHILVKTGHLFYAEMLFESNLIYIKVEGTFSESKISTGTGINDSTRSENVLVRSSITPWVIVSRIISSTFASTGMRNLEYPRYILEMHKNEAELASIKHDMRAFLKDRESIASITSERDLHNASQIHEINQQTRSMQANSNANSALDNEQLGKAAGYLERSQSSDPE</sequence>
<feature type="compositionally biased region" description="Polar residues" evidence="1">
    <location>
        <begin position="601"/>
        <end position="612"/>
    </location>
</feature>